<keyword evidence="5" id="KW-1185">Reference proteome</keyword>
<keyword evidence="1" id="KW-0862">Zinc</keyword>
<feature type="compositionally biased region" description="Basic residues" evidence="2">
    <location>
        <begin position="249"/>
        <end position="260"/>
    </location>
</feature>
<feature type="compositionally biased region" description="Polar residues" evidence="2">
    <location>
        <begin position="366"/>
        <end position="375"/>
    </location>
</feature>
<name>A0ABD3XWI1_SINWO</name>
<dbReference type="Proteomes" id="UP001634394">
    <property type="component" value="Unassembled WGS sequence"/>
</dbReference>
<reference evidence="4 5" key="1">
    <citation type="submission" date="2024-11" db="EMBL/GenBank/DDBJ databases">
        <title>Chromosome-level genome assembly of the freshwater bivalve Anodonta woodiana.</title>
        <authorList>
            <person name="Chen X."/>
        </authorList>
    </citation>
    <scope>NUCLEOTIDE SEQUENCE [LARGE SCALE GENOMIC DNA]</scope>
    <source>
        <strain evidence="4">MN2024</strain>
        <tissue evidence="4">Gills</tissue>
    </source>
</reference>
<evidence type="ECO:0000259" key="3">
    <source>
        <dbReference type="PROSITE" id="PS50158"/>
    </source>
</evidence>
<feature type="domain" description="CCHC-type" evidence="3">
    <location>
        <begin position="322"/>
        <end position="335"/>
    </location>
</feature>
<comment type="caution">
    <text evidence="4">The sequence shown here is derived from an EMBL/GenBank/DDBJ whole genome shotgun (WGS) entry which is preliminary data.</text>
</comment>
<evidence type="ECO:0000256" key="2">
    <source>
        <dbReference type="SAM" id="MobiDB-lite"/>
    </source>
</evidence>
<sequence>MGKYKIQGQGAEHPLADRVQFQDDGMLETNTGVRCPVLELSESSGTVKEYTLDERSLRREEELPAIADEAGLIINNEETSESKNKLNRFGAAAMLQIKGDKSNYYAYTAAIDEDTGQYSLDLNDCAAAALNTAVTGVMREMSRATQTIEILLQVMTTKTETSRKVIPAAMAPRDKLTQTWRHDRASTSARARMSRVIGNAGEGNLSSSDGSESEEEKYSSSVYHVVNFMQTRKCDKGNELYSDRKIKKMARRAARNKSRVNTHSSGNKGNQNKKVKSGKPNLETPNDNKDYQKLVEKIEKMDHNMKVTNQGKGTKYELSYACFTCGEQGQFARNCALRIKKTRVLTHVPETKTETSEYPQRPSGGAINQNIHTLK</sequence>
<dbReference type="GO" id="GO:0008270">
    <property type="term" value="F:zinc ion binding"/>
    <property type="evidence" value="ECO:0007669"/>
    <property type="project" value="UniProtKB-KW"/>
</dbReference>
<protein>
    <recommendedName>
        <fullName evidence="3">CCHC-type domain-containing protein</fullName>
    </recommendedName>
</protein>
<feature type="compositionally biased region" description="Polar residues" evidence="2">
    <location>
        <begin position="261"/>
        <end position="270"/>
    </location>
</feature>
<feature type="region of interest" description="Disordered" evidence="2">
    <location>
        <begin position="249"/>
        <end position="289"/>
    </location>
</feature>
<evidence type="ECO:0000313" key="4">
    <source>
        <dbReference type="EMBL" id="KAL3889393.1"/>
    </source>
</evidence>
<proteinExistence type="predicted"/>
<dbReference type="PROSITE" id="PS50158">
    <property type="entry name" value="ZF_CCHC"/>
    <property type="match status" value="1"/>
</dbReference>
<feature type="region of interest" description="Disordered" evidence="2">
    <location>
        <begin position="350"/>
        <end position="375"/>
    </location>
</feature>
<dbReference type="AlphaFoldDB" id="A0ABD3XWI1"/>
<dbReference type="InterPro" id="IPR001878">
    <property type="entry name" value="Znf_CCHC"/>
</dbReference>
<evidence type="ECO:0000313" key="5">
    <source>
        <dbReference type="Proteomes" id="UP001634394"/>
    </source>
</evidence>
<keyword evidence="1" id="KW-0863">Zinc-finger</keyword>
<dbReference type="EMBL" id="JBJQND010000001">
    <property type="protein sequence ID" value="KAL3889393.1"/>
    <property type="molecule type" value="Genomic_DNA"/>
</dbReference>
<accession>A0ABD3XWI1</accession>
<feature type="compositionally biased region" description="Low complexity" evidence="2">
    <location>
        <begin position="186"/>
        <end position="195"/>
    </location>
</feature>
<feature type="region of interest" description="Disordered" evidence="2">
    <location>
        <begin position="180"/>
        <end position="218"/>
    </location>
</feature>
<gene>
    <name evidence="4" type="ORF">ACJMK2_001737</name>
</gene>
<keyword evidence="1" id="KW-0479">Metal-binding</keyword>
<organism evidence="4 5">
    <name type="scientific">Sinanodonta woodiana</name>
    <name type="common">Chinese pond mussel</name>
    <name type="synonym">Anodonta woodiana</name>
    <dbReference type="NCBI Taxonomy" id="1069815"/>
    <lineage>
        <taxon>Eukaryota</taxon>
        <taxon>Metazoa</taxon>
        <taxon>Spiralia</taxon>
        <taxon>Lophotrochozoa</taxon>
        <taxon>Mollusca</taxon>
        <taxon>Bivalvia</taxon>
        <taxon>Autobranchia</taxon>
        <taxon>Heteroconchia</taxon>
        <taxon>Palaeoheterodonta</taxon>
        <taxon>Unionida</taxon>
        <taxon>Unionoidea</taxon>
        <taxon>Unionidae</taxon>
        <taxon>Unioninae</taxon>
        <taxon>Sinanodonta</taxon>
    </lineage>
</organism>
<evidence type="ECO:0000256" key="1">
    <source>
        <dbReference type="PROSITE-ProRule" id="PRU00047"/>
    </source>
</evidence>